<dbReference type="Proteomes" id="UP000615796">
    <property type="component" value="Unassembled WGS sequence"/>
</dbReference>
<organism evidence="1 2">
    <name type="scientific">Vibrio metschnikovii</name>
    <dbReference type="NCBI Taxonomy" id="28172"/>
    <lineage>
        <taxon>Bacteria</taxon>
        <taxon>Pseudomonadati</taxon>
        <taxon>Pseudomonadota</taxon>
        <taxon>Gammaproteobacteria</taxon>
        <taxon>Vibrionales</taxon>
        <taxon>Vibrionaceae</taxon>
        <taxon>Vibrio</taxon>
    </lineage>
</organism>
<dbReference type="RefSeq" id="WP_187026525.1">
    <property type="nucleotide sequence ID" value="NZ_JACRUP010000009.1"/>
</dbReference>
<name>A0A9X0R8Y3_VIBME</name>
<dbReference type="CDD" id="cd16439">
    <property type="entry name" value="beta_Kdo_transferase_KpsC_2"/>
    <property type="match status" value="1"/>
</dbReference>
<dbReference type="InterPro" id="IPR007833">
    <property type="entry name" value="Capsule_polysaccharide_synth"/>
</dbReference>
<accession>A0A9X0R8Y3</accession>
<proteinExistence type="predicted"/>
<dbReference type="CDD" id="cd16440">
    <property type="entry name" value="beta_Kdo_transferase_KpsC_1"/>
    <property type="match status" value="1"/>
</dbReference>
<dbReference type="Pfam" id="PF05159">
    <property type="entry name" value="Capsule_synth"/>
    <property type="match status" value="3"/>
</dbReference>
<reference evidence="1" key="1">
    <citation type="submission" date="2020-08" db="EMBL/GenBank/DDBJ databases">
        <title>Genome Sequencing and Pan-Genome Analysis of Migratory bird Vibrio Strains, Inner Mongolia.</title>
        <authorList>
            <person name="Zheng L."/>
        </authorList>
    </citation>
    <scope>NUCLEOTIDE SEQUENCE</scope>
    <source>
        <strain evidence="1">M13F</strain>
    </source>
</reference>
<evidence type="ECO:0000313" key="1">
    <source>
        <dbReference type="EMBL" id="MBC5851954.1"/>
    </source>
</evidence>
<gene>
    <name evidence="1" type="ORF">H8Q88_13685</name>
</gene>
<protein>
    <submittedName>
        <fullName evidence="1">Capsular polysaccharide biosynthesis protein</fullName>
    </submittedName>
</protein>
<dbReference type="GO" id="GO:0000271">
    <property type="term" value="P:polysaccharide biosynthetic process"/>
    <property type="evidence" value="ECO:0007669"/>
    <property type="project" value="InterPro"/>
</dbReference>
<keyword evidence="2" id="KW-1185">Reference proteome</keyword>
<dbReference type="AlphaFoldDB" id="A0A9X0R8Y3"/>
<dbReference type="EMBL" id="JACRUP010000009">
    <property type="protein sequence ID" value="MBC5851954.1"/>
    <property type="molecule type" value="Genomic_DNA"/>
</dbReference>
<dbReference type="GO" id="GO:0015774">
    <property type="term" value="P:polysaccharide transport"/>
    <property type="evidence" value="ECO:0007669"/>
    <property type="project" value="InterPro"/>
</dbReference>
<evidence type="ECO:0000313" key="2">
    <source>
        <dbReference type="Proteomes" id="UP000615796"/>
    </source>
</evidence>
<sequence>MINYSQCLTISPALADISHLADLLDRPVTYCSPVARIFQSKLAADSVVLAWGNKPSADQAARFARRMQRPIIRLEDGFLRSLLLGHQSPPFSIVIDDVGIYYDAAHPSRLERLISQPLTLDQIQRAQALQQQWQQLRLSKYNHSVEQSLPPLSDKFVLVVDQTKGDASVRDGLADGECFQTMLAMALQAYPDHQVVIKTHPDVLAGKKQGYLTGSVVAELSAEETERIVLLADDIHPPKLLEAAQVVFCVTSQMGFEALLWGKTVHTFGMPFYAGWGLTVDHLAAPDRRTPVTIEQLVYAALIAYPRYWHPEWQTACQVEDLMVWLAMQRQQMQRIVGEVNAVDVSRWKQPILQQFLRGARLHFVYQDKKRLPWLEAKYAPSISSLPCLRWGNSQSAQLRVEDGFIRSVGLGADLTRPLSWVIDDLGIYYDATRPSALERLLVNGQFSGQDLQRAECLIERLVTLKVSKYNVGEHDWQRPQQQRVILVPGQVESDASIRYGSPILKTNLALLQAVRIAHPDAYIVYKPHPDVQAGLRLQGQGEQTAAQFADEVIGNIDMAYLLEQIDEVHTLTSLTGFEALLRGIPVTCYGQPFYAGWGLTEDRYPHPRRGVARSLAELVAATLIYYPFYVSPSSGYYLTPEQTIDWMHQQRQQAAPTGSISQWLFRQWLKLRRS</sequence>
<comment type="caution">
    <text evidence="1">The sequence shown here is derived from an EMBL/GenBank/DDBJ whole genome shotgun (WGS) entry which is preliminary data.</text>
</comment>